<keyword evidence="16" id="KW-0464">Manganese</keyword>
<dbReference type="Pfam" id="PF13733">
    <property type="entry name" value="Glyco_transf_7N"/>
    <property type="match status" value="1"/>
</dbReference>
<feature type="region of interest" description="Disordered" evidence="21">
    <location>
        <begin position="661"/>
        <end position="681"/>
    </location>
</feature>
<keyword evidence="7" id="KW-0808">Transferase</keyword>
<dbReference type="CDD" id="cd04384">
    <property type="entry name" value="RhoGAP_CdGAP"/>
    <property type="match status" value="1"/>
</dbReference>
<comment type="subcellular location">
    <subcellularLocation>
        <location evidence="2">Golgi apparatus membrane</location>
        <topology evidence="2">Single-pass type II membrane protein</topology>
    </subcellularLocation>
</comment>
<keyword evidence="13" id="KW-0472">Membrane</keyword>
<keyword evidence="8" id="KW-0812">Transmembrane</keyword>
<dbReference type="Gene3D" id="3.90.550.10">
    <property type="entry name" value="Spore Coat Polysaccharide Biosynthesis Protein SpsA, Chain A"/>
    <property type="match status" value="1"/>
</dbReference>
<evidence type="ECO:0000256" key="11">
    <source>
        <dbReference type="ARBA" id="ARBA00022989"/>
    </source>
</evidence>
<feature type="compositionally biased region" description="Polar residues" evidence="21">
    <location>
        <begin position="762"/>
        <end position="772"/>
    </location>
</feature>
<evidence type="ECO:0000256" key="20">
    <source>
        <dbReference type="ARBA" id="ARBA00049413"/>
    </source>
</evidence>
<feature type="compositionally biased region" description="Polar residues" evidence="21">
    <location>
        <begin position="933"/>
        <end position="944"/>
    </location>
</feature>
<dbReference type="Gene3D" id="1.10.555.10">
    <property type="entry name" value="Rho GTPase activation protein"/>
    <property type="match status" value="1"/>
</dbReference>
<evidence type="ECO:0000256" key="21">
    <source>
        <dbReference type="SAM" id="MobiDB-lite"/>
    </source>
</evidence>
<feature type="region of interest" description="Disordered" evidence="21">
    <location>
        <begin position="911"/>
        <end position="1155"/>
    </location>
</feature>
<feature type="region of interest" description="Disordered" evidence="21">
    <location>
        <begin position="1590"/>
        <end position="1669"/>
    </location>
</feature>
<feature type="compositionally biased region" description="Polar residues" evidence="21">
    <location>
        <begin position="1008"/>
        <end position="1021"/>
    </location>
</feature>
<feature type="compositionally biased region" description="Polar residues" evidence="21">
    <location>
        <begin position="1332"/>
        <end position="1350"/>
    </location>
</feature>
<dbReference type="GO" id="GO:0030027">
    <property type="term" value="C:lamellipodium"/>
    <property type="evidence" value="ECO:0007669"/>
    <property type="project" value="TreeGrafter"/>
</dbReference>
<feature type="compositionally biased region" description="Basic and acidic residues" evidence="21">
    <location>
        <begin position="1058"/>
        <end position="1069"/>
    </location>
</feature>
<dbReference type="InterPro" id="IPR003859">
    <property type="entry name" value="Galactosyl_T"/>
</dbReference>
<evidence type="ECO:0000256" key="18">
    <source>
        <dbReference type="ARBA" id="ARBA00041655"/>
    </source>
</evidence>
<feature type="region of interest" description="Disordered" evidence="21">
    <location>
        <begin position="1170"/>
        <end position="1199"/>
    </location>
</feature>
<dbReference type="SMART" id="SM00324">
    <property type="entry name" value="RhoGAP"/>
    <property type="match status" value="1"/>
</dbReference>
<protein>
    <recommendedName>
        <fullName evidence="19">N-acetyllactosamine synthase</fullName>
        <ecNumber evidence="17">2.4.1.90</ecNumber>
    </recommendedName>
    <alternativeName>
        <fullName evidence="19">N-acetyllactosamine synthase</fullName>
    </alternativeName>
    <alternativeName>
        <fullName evidence="18">Nal synthase</fullName>
    </alternativeName>
</protein>
<feature type="compositionally biased region" description="Basic and acidic residues" evidence="21">
    <location>
        <begin position="1505"/>
        <end position="1517"/>
    </location>
</feature>
<keyword evidence="6" id="KW-0328">Glycosyltransferase</keyword>
<dbReference type="FunFam" id="1.10.555.10:FF:000002">
    <property type="entry name" value="rho GTPase-activating protein 32 isoform X1"/>
    <property type="match status" value="1"/>
</dbReference>
<dbReference type="Pfam" id="PF02709">
    <property type="entry name" value="Glyco_transf_7C"/>
    <property type="match status" value="1"/>
</dbReference>
<name>A0AAQ4RRC8_GASAC</name>
<evidence type="ECO:0000256" key="8">
    <source>
        <dbReference type="ARBA" id="ARBA00022692"/>
    </source>
</evidence>
<dbReference type="PANTHER" id="PTHR15729:SF3">
    <property type="entry name" value="RHO GTPASE-ACTIVATING PROTEIN 31"/>
    <property type="match status" value="1"/>
</dbReference>
<dbReference type="GO" id="GO:0005975">
    <property type="term" value="P:carbohydrate metabolic process"/>
    <property type="evidence" value="ECO:0007669"/>
    <property type="project" value="InterPro"/>
</dbReference>
<evidence type="ECO:0000256" key="15">
    <source>
        <dbReference type="ARBA" id="ARBA00023180"/>
    </source>
</evidence>
<keyword evidence="14" id="KW-1015">Disulfide bond</keyword>
<dbReference type="GO" id="GO:0005096">
    <property type="term" value="F:GTPase activator activity"/>
    <property type="evidence" value="ECO:0007669"/>
    <property type="project" value="UniProtKB-KW"/>
</dbReference>
<evidence type="ECO:0000256" key="5">
    <source>
        <dbReference type="ARBA" id="ARBA00022468"/>
    </source>
</evidence>
<evidence type="ECO:0000256" key="10">
    <source>
        <dbReference type="ARBA" id="ARBA00022968"/>
    </source>
</evidence>
<keyword evidence="11" id="KW-1133">Transmembrane helix</keyword>
<comment type="cofactor">
    <cofactor evidence="1">
        <name>Mn(2+)</name>
        <dbReference type="ChEBI" id="CHEBI:29035"/>
    </cofactor>
</comment>
<keyword evidence="5" id="KW-0343">GTPase activation</keyword>
<evidence type="ECO:0000256" key="17">
    <source>
        <dbReference type="ARBA" id="ARBA00038891"/>
    </source>
</evidence>
<evidence type="ECO:0000313" key="23">
    <source>
        <dbReference type="Ensembl" id="ENSGACP00000066035.1"/>
    </source>
</evidence>
<dbReference type="GeneTree" id="ENSGT00940000159458"/>
<feature type="region of interest" description="Disordered" evidence="21">
    <location>
        <begin position="1269"/>
        <end position="1350"/>
    </location>
</feature>
<feature type="region of interest" description="Disordered" evidence="21">
    <location>
        <begin position="737"/>
        <end position="779"/>
    </location>
</feature>
<reference evidence="23" key="3">
    <citation type="submission" date="2025-09" db="UniProtKB">
        <authorList>
            <consortium name="Ensembl"/>
        </authorList>
    </citation>
    <scope>IDENTIFICATION</scope>
</reference>
<organism evidence="23 24">
    <name type="scientific">Gasterosteus aculeatus aculeatus</name>
    <name type="common">three-spined stickleback</name>
    <dbReference type="NCBI Taxonomy" id="481459"/>
    <lineage>
        <taxon>Eukaryota</taxon>
        <taxon>Metazoa</taxon>
        <taxon>Chordata</taxon>
        <taxon>Craniata</taxon>
        <taxon>Vertebrata</taxon>
        <taxon>Euteleostomi</taxon>
        <taxon>Actinopterygii</taxon>
        <taxon>Neopterygii</taxon>
        <taxon>Teleostei</taxon>
        <taxon>Neoteleostei</taxon>
        <taxon>Acanthomorphata</taxon>
        <taxon>Eupercaria</taxon>
        <taxon>Perciformes</taxon>
        <taxon>Cottioidei</taxon>
        <taxon>Gasterosteales</taxon>
        <taxon>Gasterosteidae</taxon>
        <taxon>Gasterosteus</taxon>
    </lineage>
</organism>
<dbReference type="SUPFAM" id="SSF48350">
    <property type="entry name" value="GTPase activation domain, GAP"/>
    <property type="match status" value="1"/>
</dbReference>
<evidence type="ECO:0000256" key="1">
    <source>
        <dbReference type="ARBA" id="ARBA00001936"/>
    </source>
</evidence>
<proteinExistence type="inferred from homology"/>
<dbReference type="InterPro" id="IPR027995">
    <property type="entry name" value="Galactosyl_T_N"/>
</dbReference>
<dbReference type="PROSITE" id="PS50238">
    <property type="entry name" value="RHOGAP"/>
    <property type="match status" value="1"/>
</dbReference>
<dbReference type="InterPro" id="IPR029044">
    <property type="entry name" value="Nucleotide-diphossugar_trans"/>
</dbReference>
<feature type="region of interest" description="Disordered" evidence="21">
    <location>
        <begin position="1476"/>
        <end position="1533"/>
    </location>
</feature>
<feature type="compositionally biased region" description="Basic and acidic residues" evidence="21">
    <location>
        <begin position="1170"/>
        <end position="1196"/>
    </location>
</feature>
<dbReference type="PRINTS" id="PR02050">
    <property type="entry name" value="B14GALTRFASE"/>
</dbReference>
<comment type="similarity">
    <text evidence="4">Belongs to the glycosyltransferase 7 family.</text>
</comment>
<dbReference type="GO" id="GO:0007264">
    <property type="term" value="P:small GTPase-mediated signal transduction"/>
    <property type="evidence" value="ECO:0007669"/>
    <property type="project" value="TreeGrafter"/>
</dbReference>
<dbReference type="PANTHER" id="PTHR15729">
    <property type="entry name" value="CDC42 GTPASE-ACTIVATING PROTEIN"/>
    <property type="match status" value="1"/>
</dbReference>
<keyword evidence="12" id="KW-0333">Golgi apparatus</keyword>
<sequence length="1669" mass="184900">MGFYLPVTKTLRRWKYFLVLFVSLSVLAWIATFSGETVKSGPALPASPQTLVQADVVKDRLDTPPPDRLTTPPQKVECPQESPLLQGAVKLSFESSLTLKDVEGRNKGVSEGEYEPSDCTARQSVAVLIPHRSRERHLLYLLNHLHPFLQRQQLHYAIYVIQQAGDATFNRAKLLNVGYLEALKDYSWDCFIFHDVDLVPENDHNVYVCDKQPKHLVVGRNATGYKLRYKGYFGGVTAMTRDQFHQVNGFSNTYWGWGGEDDDLRIRVELQKMTIVRPPADIARYTMVFHKRDSGNEINKDRMRLLGRTPLVWKKDGLNSCSYETVLLERQPLYVNVTVDIASQQCGSSECERMQFSRSRWLGFHCGCFSDPQSEPSAGVLWIDRRASKALFVLIVGTTNWSHMKNKGTKQKSKKKGSENVFGCDLIEHLQSSGQDVPQVLKKCAEFIEEHGIVDGIYRLSGVTSNIQRLRQEFCSEACPDLTKEVYLQDIHCVGSLCKLFFRELPVPLLTYELYSKFTEVVSVQGDHERLLHIQGVIKELPTPHFRTLEYLTKHLAHLATLSSQTNMHTRNLALVWAPNLLRSKDIEASCNNGDMAFQEVRIQQSVVEFILNHTEEIFSNAVQIKPKEGVTCGEKYATLPISGQCGPMKLMSLEEAQARSLSPDHPVHKERQRENSLPNTSTATLYHTVIDVSDSKRKFSGKSKKWKSIFNLGRSVESKGKLSRNGSVFIRAQGTEKAALRPSRSMESMCSLPTDDDRSGNRASGSGSTSVPDVKSRTLGSDSLFDLSEHDANWEFTKGTKAGGATGGWSSSVEPKGSAGASAPPQKTLPEQLKVFKGDDLSGYKPTSPKSRRMLYSGSSHNSSSRPSFPGSFFPLESSPRHQRRAVNISEPFAVSVPLRVSAVISSNSTPCRAHVKDKAASLKPCKENSEHSGNSGRSNTFPQVEPKKQDATEKKRTEGPTSRVLARDASKEVLQQGHGEVNTSELEPASSVNGRETAPSAGGEVHNQQTTPQGVNHGSTGEELWSDPDPELKITEPEADLLAETLKPVFTSKSTCEGRKLTMDVKSKQSRSSPSLSLLFRDQPSCPPLSDHLTPTGSDPARKKTPPESDILLSRPNNTAKLRLNIKPFHEDDAKPGRLPSTEPRLDKVVNPLTIEDTPTVAVFSGADETHKELKELEVPQGDKKSDSGGDAAKESALPAVDVIQRLSVCVEERRLTLELPNLHHDEGCGGNPEELDLVEPWEDFSSTKQWVTSPLHSPDVEELFKQLSPFGTRGETPISSPSVDNNKRCLIKSTEQSSGNIPPTSSSSSSRPETKGASGVGGSSSSVATQAHTGKGSATRQKNTASSQRFYRQMSYEAEKRVENCFSKHRPYSLNLDLGHRCIRDISNQQIRNSSEFSSGQRGLLTSSESVNNRLPSELDLFLSDRQAPLRRNSAPVSVSSVRTAFMIKTCQAKAVPVVPPKVQYSQIPPCRREKDVDAAKELEKDHPKTPAEKSNAPAMSDLKEELENKEPEPKHRKHPQAAEAAKARPAGELPVIARRHAPSLEVFVDCPRPSRGNVLQRPSFRNRQRPQSLILLSPPFPIMDHPPTGDDGKPLSSIRSPSDASAANVFSKEAADSVRTSEGLALQNKMTIPKSGQRLETSTSCFYQPQRRSMVFDSRSHRQME</sequence>
<dbReference type="InterPro" id="IPR027791">
    <property type="entry name" value="Galactosyl_T_C"/>
</dbReference>
<dbReference type="SUPFAM" id="SSF53448">
    <property type="entry name" value="Nucleotide-diphospho-sugar transferases"/>
    <property type="match status" value="1"/>
</dbReference>
<dbReference type="FunFam" id="3.90.550.10:FF:000028">
    <property type="entry name" value="beta-1,4-galactosyltransferase 1"/>
    <property type="match status" value="1"/>
</dbReference>
<feature type="compositionally biased region" description="Basic and acidic residues" evidence="21">
    <location>
        <begin position="947"/>
        <end position="960"/>
    </location>
</feature>
<evidence type="ECO:0000256" key="2">
    <source>
        <dbReference type="ARBA" id="ARBA00004323"/>
    </source>
</evidence>
<dbReference type="Pfam" id="PF00620">
    <property type="entry name" value="RhoGAP"/>
    <property type="match status" value="1"/>
</dbReference>
<feature type="compositionally biased region" description="Polar residues" evidence="21">
    <location>
        <begin position="1642"/>
        <end position="1655"/>
    </location>
</feature>
<evidence type="ECO:0000256" key="19">
    <source>
        <dbReference type="ARBA" id="ARBA00042172"/>
    </source>
</evidence>
<feature type="compositionally biased region" description="Basic and acidic residues" evidence="21">
    <location>
        <begin position="916"/>
        <end position="932"/>
    </location>
</feature>
<feature type="domain" description="Rho-GAP" evidence="22">
    <location>
        <begin position="424"/>
        <end position="619"/>
    </location>
</feature>
<feature type="compositionally biased region" description="Polar residues" evidence="21">
    <location>
        <begin position="983"/>
        <end position="996"/>
    </location>
</feature>
<dbReference type="EC" id="2.4.1.90" evidence="17"/>
<dbReference type="InterPro" id="IPR051576">
    <property type="entry name" value="PX-Rho_GAP"/>
</dbReference>
<keyword evidence="15" id="KW-0325">Glycoprotein</keyword>
<keyword evidence="9" id="KW-0479">Metal-binding</keyword>
<dbReference type="GO" id="GO:0000139">
    <property type="term" value="C:Golgi membrane"/>
    <property type="evidence" value="ECO:0007669"/>
    <property type="project" value="UniProtKB-SubCell"/>
</dbReference>
<evidence type="ECO:0000256" key="9">
    <source>
        <dbReference type="ARBA" id="ARBA00022723"/>
    </source>
</evidence>
<dbReference type="InterPro" id="IPR008936">
    <property type="entry name" value="Rho_GTPase_activation_prot"/>
</dbReference>
<evidence type="ECO:0000256" key="13">
    <source>
        <dbReference type="ARBA" id="ARBA00023136"/>
    </source>
</evidence>
<evidence type="ECO:0000256" key="7">
    <source>
        <dbReference type="ARBA" id="ARBA00022679"/>
    </source>
</evidence>
<evidence type="ECO:0000256" key="4">
    <source>
        <dbReference type="ARBA" id="ARBA00005735"/>
    </source>
</evidence>
<evidence type="ECO:0000256" key="12">
    <source>
        <dbReference type="ARBA" id="ARBA00023034"/>
    </source>
</evidence>
<reference evidence="23" key="2">
    <citation type="submission" date="2025-08" db="UniProtKB">
        <authorList>
            <consortium name="Ensembl"/>
        </authorList>
    </citation>
    <scope>IDENTIFICATION</scope>
</reference>
<keyword evidence="10" id="KW-0735">Signal-anchor</keyword>
<feature type="region of interest" description="Disordered" evidence="21">
    <location>
        <begin position="799"/>
        <end position="879"/>
    </location>
</feature>
<evidence type="ECO:0000313" key="24">
    <source>
        <dbReference type="Proteomes" id="UP000007635"/>
    </source>
</evidence>
<dbReference type="Ensembl" id="ENSGACT00000070697.1">
    <property type="protein sequence ID" value="ENSGACP00000066035.1"/>
    <property type="gene ID" value="ENSGACG00000024599.1"/>
</dbReference>
<feature type="compositionally biased region" description="Basic and acidic residues" evidence="21">
    <location>
        <begin position="666"/>
        <end position="675"/>
    </location>
</feature>
<feature type="compositionally biased region" description="Polar residues" evidence="21">
    <location>
        <begin position="1296"/>
        <end position="1307"/>
    </location>
</feature>
<evidence type="ECO:0000256" key="3">
    <source>
        <dbReference type="ARBA" id="ARBA00004922"/>
    </source>
</evidence>
<evidence type="ECO:0000256" key="6">
    <source>
        <dbReference type="ARBA" id="ARBA00022676"/>
    </source>
</evidence>
<dbReference type="InterPro" id="IPR000198">
    <property type="entry name" value="RhoGAP_dom"/>
</dbReference>
<feature type="compositionally biased region" description="Basic and acidic residues" evidence="21">
    <location>
        <begin position="1476"/>
        <end position="1495"/>
    </location>
</feature>
<feature type="compositionally biased region" description="Low complexity" evidence="21">
    <location>
        <begin position="858"/>
        <end position="876"/>
    </location>
</feature>
<dbReference type="GO" id="GO:0046872">
    <property type="term" value="F:metal ion binding"/>
    <property type="evidence" value="ECO:0007669"/>
    <property type="project" value="UniProtKB-KW"/>
</dbReference>
<dbReference type="Proteomes" id="UP000007635">
    <property type="component" value="Chromosome VII"/>
</dbReference>
<dbReference type="GO" id="GO:0003945">
    <property type="term" value="F:N-acetyllactosamine synthase activity"/>
    <property type="evidence" value="ECO:0007669"/>
    <property type="project" value="UniProtKB-EC"/>
</dbReference>
<feature type="compositionally biased region" description="Low complexity" evidence="21">
    <location>
        <begin position="1072"/>
        <end position="1081"/>
    </location>
</feature>
<reference evidence="23 24" key="1">
    <citation type="journal article" date="2021" name="G3 (Bethesda)">
        <title>Improved contiguity of the threespine stickleback genome using long-read sequencing.</title>
        <authorList>
            <person name="Nath S."/>
            <person name="Shaw D.E."/>
            <person name="White M.A."/>
        </authorList>
    </citation>
    <scope>NUCLEOTIDE SEQUENCE [LARGE SCALE GENOMIC DNA]</scope>
    <source>
        <strain evidence="23 24">Lake Benthic</strain>
    </source>
</reference>
<evidence type="ECO:0000256" key="14">
    <source>
        <dbReference type="ARBA" id="ARBA00023157"/>
    </source>
</evidence>
<evidence type="ECO:0000256" key="16">
    <source>
        <dbReference type="ARBA" id="ARBA00023211"/>
    </source>
</evidence>
<evidence type="ECO:0000259" key="22">
    <source>
        <dbReference type="PROSITE" id="PS50238"/>
    </source>
</evidence>
<comment type="pathway">
    <text evidence="3">Protein modification; protein glycosylation.</text>
</comment>
<dbReference type="CDD" id="cd00899">
    <property type="entry name" value="b4GalT"/>
    <property type="match status" value="1"/>
</dbReference>
<accession>A0AAQ4RRC8</accession>
<comment type="catalytic activity">
    <reaction evidence="20">
        <text>N-acetyl-D-glucosamine + UDP-alpha-D-galactose = beta-D-galactosyl-(1-&gt;4)-N-acetyl-D-glucosamine + UDP + H(+)</text>
        <dbReference type="Rhea" id="RHEA:17745"/>
        <dbReference type="ChEBI" id="CHEBI:15378"/>
        <dbReference type="ChEBI" id="CHEBI:58223"/>
        <dbReference type="ChEBI" id="CHEBI:60152"/>
        <dbReference type="ChEBI" id="CHEBI:66914"/>
        <dbReference type="ChEBI" id="CHEBI:506227"/>
        <dbReference type="EC" id="2.4.1.90"/>
    </reaction>
    <physiologicalReaction direction="left-to-right" evidence="20">
        <dbReference type="Rhea" id="RHEA:17746"/>
    </physiologicalReaction>
</comment>
<keyword evidence="24" id="KW-1185">Reference proteome</keyword>